<organism evidence="1 2">
    <name type="scientific">Corynascus novoguineensis</name>
    <dbReference type="NCBI Taxonomy" id="1126955"/>
    <lineage>
        <taxon>Eukaryota</taxon>
        <taxon>Fungi</taxon>
        <taxon>Dikarya</taxon>
        <taxon>Ascomycota</taxon>
        <taxon>Pezizomycotina</taxon>
        <taxon>Sordariomycetes</taxon>
        <taxon>Sordariomycetidae</taxon>
        <taxon>Sordariales</taxon>
        <taxon>Chaetomiaceae</taxon>
        <taxon>Corynascus</taxon>
    </lineage>
</organism>
<gene>
    <name evidence="1" type="ORF">C7999DRAFT_30381</name>
</gene>
<reference evidence="1" key="2">
    <citation type="submission" date="2023-05" db="EMBL/GenBank/DDBJ databases">
        <authorList>
            <consortium name="Lawrence Berkeley National Laboratory"/>
            <person name="Steindorff A."/>
            <person name="Hensen N."/>
            <person name="Bonometti L."/>
            <person name="Westerberg I."/>
            <person name="Brannstrom I.O."/>
            <person name="Guillou S."/>
            <person name="Cros-Aarteil S."/>
            <person name="Calhoun S."/>
            <person name="Haridas S."/>
            <person name="Kuo A."/>
            <person name="Mondo S."/>
            <person name="Pangilinan J."/>
            <person name="Riley R."/>
            <person name="Labutti K."/>
            <person name="Andreopoulos B."/>
            <person name="Lipzen A."/>
            <person name="Chen C."/>
            <person name="Yanf M."/>
            <person name="Daum C."/>
            <person name="Ng V."/>
            <person name="Clum A."/>
            <person name="Ohm R."/>
            <person name="Martin F."/>
            <person name="Silar P."/>
            <person name="Natvig D."/>
            <person name="Lalanne C."/>
            <person name="Gautier V."/>
            <person name="Ament-Velasquez S.L."/>
            <person name="Kruys A."/>
            <person name="Hutchinson M.I."/>
            <person name="Powell A.J."/>
            <person name="Barry K."/>
            <person name="Miller A.N."/>
            <person name="Grigoriev I.V."/>
            <person name="Debuchy R."/>
            <person name="Gladieux P."/>
            <person name="Thoren M.H."/>
            <person name="Johannesson H."/>
        </authorList>
    </citation>
    <scope>NUCLEOTIDE SEQUENCE</scope>
    <source>
        <strain evidence="1">CBS 359.72</strain>
    </source>
</reference>
<accession>A0AAN7HRL9</accession>
<dbReference type="AlphaFoldDB" id="A0AAN7HRL9"/>
<evidence type="ECO:0000313" key="1">
    <source>
        <dbReference type="EMBL" id="KAK4249168.1"/>
    </source>
</evidence>
<sequence length="238" mass="27071">MDQPQMPDEWTRGYARLGGLCRSLRDTGFHEWGFVIYRGVYGDDDAWNAFVQCFRDNVHLDLARGNALRGALLEQYAQWTVIEDSAALDGASKDDIRQHFVRWREGRIVTRPRNPFSMPGDPSPVLPRFSYCLYVDHACLDTLGAHLAARPSDISRPHFPPPPLVAIIIDGNYAPRQDAQGPYPPVDGSTARYLGWEYFDTRYICGLYDDFHVSTLDNYDYQRPPAIAPGGSRLMLRM</sequence>
<name>A0AAN7HRL9_9PEZI</name>
<comment type="caution">
    <text evidence="1">The sequence shown here is derived from an EMBL/GenBank/DDBJ whole genome shotgun (WGS) entry which is preliminary data.</text>
</comment>
<proteinExistence type="predicted"/>
<dbReference type="EMBL" id="MU857627">
    <property type="protein sequence ID" value="KAK4249168.1"/>
    <property type="molecule type" value="Genomic_DNA"/>
</dbReference>
<reference evidence="1" key="1">
    <citation type="journal article" date="2023" name="Mol. Phylogenet. Evol.">
        <title>Genome-scale phylogeny and comparative genomics of the fungal order Sordariales.</title>
        <authorList>
            <person name="Hensen N."/>
            <person name="Bonometti L."/>
            <person name="Westerberg I."/>
            <person name="Brannstrom I.O."/>
            <person name="Guillou S."/>
            <person name="Cros-Aarteil S."/>
            <person name="Calhoun S."/>
            <person name="Haridas S."/>
            <person name="Kuo A."/>
            <person name="Mondo S."/>
            <person name="Pangilinan J."/>
            <person name="Riley R."/>
            <person name="LaButti K."/>
            <person name="Andreopoulos B."/>
            <person name="Lipzen A."/>
            <person name="Chen C."/>
            <person name="Yan M."/>
            <person name="Daum C."/>
            <person name="Ng V."/>
            <person name="Clum A."/>
            <person name="Steindorff A."/>
            <person name="Ohm R.A."/>
            <person name="Martin F."/>
            <person name="Silar P."/>
            <person name="Natvig D.O."/>
            <person name="Lalanne C."/>
            <person name="Gautier V."/>
            <person name="Ament-Velasquez S.L."/>
            <person name="Kruys A."/>
            <person name="Hutchinson M.I."/>
            <person name="Powell A.J."/>
            <person name="Barry K."/>
            <person name="Miller A.N."/>
            <person name="Grigoriev I.V."/>
            <person name="Debuchy R."/>
            <person name="Gladieux P."/>
            <person name="Hiltunen Thoren M."/>
            <person name="Johannesson H."/>
        </authorList>
    </citation>
    <scope>NUCLEOTIDE SEQUENCE</scope>
    <source>
        <strain evidence="1">CBS 359.72</strain>
    </source>
</reference>
<evidence type="ECO:0000313" key="2">
    <source>
        <dbReference type="Proteomes" id="UP001303647"/>
    </source>
</evidence>
<dbReference type="Proteomes" id="UP001303647">
    <property type="component" value="Unassembled WGS sequence"/>
</dbReference>
<keyword evidence="2" id="KW-1185">Reference proteome</keyword>
<protein>
    <submittedName>
        <fullName evidence="1">Uncharacterized protein</fullName>
    </submittedName>
</protein>